<dbReference type="InterPro" id="IPR011701">
    <property type="entry name" value="MFS"/>
</dbReference>
<evidence type="ECO:0000259" key="7">
    <source>
        <dbReference type="PROSITE" id="PS50850"/>
    </source>
</evidence>
<evidence type="ECO:0000313" key="8">
    <source>
        <dbReference type="EMBL" id="QTD57429.1"/>
    </source>
</evidence>
<evidence type="ECO:0000256" key="2">
    <source>
        <dbReference type="ARBA" id="ARBA00022448"/>
    </source>
</evidence>
<dbReference type="InterPro" id="IPR020846">
    <property type="entry name" value="MFS_dom"/>
</dbReference>
<dbReference type="Proteomes" id="UP000663923">
    <property type="component" value="Chromosome"/>
</dbReference>
<dbReference type="InterPro" id="IPR044770">
    <property type="entry name" value="MFS_spinster-like"/>
</dbReference>
<organism evidence="8 9">
    <name type="scientific">Parasphingorhabdus cellanae</name>
    <dbReference type="NCBI Taxonomy" id="2806553"/>
    <lineage>
        <taxon>Bacteria</taxon>
        <taxon>Pseudomonadati</taxon>
        <taxon>Pseudomonadota</taxon>
        <taxon>Alphaproteobacteria</taxon>
        <taxon>Sphingomonadales</taxon>
        <taxon>Sphingomonadaceae</taxon>
        <taxon>Parasphingorhabdus</taxon>
    </lineage>
</organism>
<feature type="transmembrane region" description="Helical" evidence="6">
    <location>
        <begin position="325"/>
        <end position="346"/>
    </location>
</feature>
<feature type="domain" description="Major facilitator superfamily (MFS) profile" evidence="7">
    <location>
        <begin position="32"/>
        <end position="447"/>
    </location>
</feature>
<evidence type="ECO:0000256" key="3">
    <source>
        <dbReference type="ARBA" id="ARBA00022692"/>
    </source>
</evidence>
<sequence length="458" mass="49120">MTSVSPAIDLETTGPSISPDDTAYSPLRSWLVVAALSFAAIVSYIDRQIINLLVDPIKIDLGLSDVQISLLQGFSFALLYAVMAIPLAWIADRYNRKWVILGGLICWSAATFGSGLAMGFVFLFFARMFVGIGEATLSPAGFSMISDYFPKEKLPAAIGVFTGTGFIGSGLALVIGGYLYAQLEAIGSITLPFGTFKPWQMTFFAVSLLSVPVFFCLLLIREPARKDGNVVLADDDAPPALEILSFIRNNALVFFPLFFGFSCFAAAQFGIGAWAPSYFIRVHEWTQLEVGQFFGPVVMFGGVTGVVAGGFAAEKMLAAGIKDATLRLPIIAILCALPFAIAFPLVSSPWVALALLALVLFFGTVPFGAGVATFPLITPNRMRAQVIAVYLLIANLLGYSAGPLLVAWLTDYVFGSPTAIDQSLALAPPATMIIGLVLVWCAFKPYRNMVEKTAMESN</sequence>
<name>A0ABX7T750_9SPHN</name>
<dbReference type="InterPro" id="IPR036259">
    <property type="entry name" value="MFS_trans_sf"/>
</dbReference>
<dbReference type="RefSeq" id="WP_207989880.1">
    <property type="nucleotide sequence ID" value="NZ_CP071794.1"/>
</dbReference>
<dbReference type="Pfam" id="PF07690">
    <property type="entry name" value="MFS_1"/>
    <property type="match status" value="1"/>
</dbReference>
<feature type="transmembrane region" description="Helical" evidence="6">
    <location>
        <begin position="389"/>
        <end position="410"/>
    </location>
</feature>
<feature type="transmembrane region" description="Helical" evidence="6">
    <location>
        <begin position="251"/>
        <end position="273"/>
    </location>
</feature>
<reference evidence="8 9" key="1">
    <citation type="submission" date="2021-03" db="EMBL/GenBank/DDBJ databases">
        <title>Complete genome of Parasphingorhabdus_sp.JHSY0214.</title>
        <authorList>
            <person name="Yoo J.H."/>
            <person name="Bae J.W."/>
        </authorList>
    </citation>
    <scope>NUCLEOTIDE SEQUENCE [LARGE SCALE GENOMIC DNA]</scope>
    <source>
        <strain evidence="8 9">JHSY0214</strain>
    </source>
</reference>
<evidence type="ECO:0000256" key="4">
    <source>
        <dbReference type="ARBA" id="ARBA00022989"/>
    </source>
</evidence>
<feature type="transmembrane region" description="Helical" evidence="6">
    <location>
        <begin position="352"/>
        <end position="377"/>
    </location>
</feature>
<comment type="subcellular location">
    <subcellularLocation>
        <location evidence="1">Membrane</location>
        <topology evidence="1">Multi-pass membrane protein</topology>
    </subcellularLocation>
</comment>
<feature type="transmembrane region" description="Helical" evidence="6">
    <location>
        <begin position="98"/>
        <end position="118"/>
    </location>
</feature>
<dbReference type="PANTHER" id="PTHR23505:SF79">
    <property type="entry name" value="PROTEIN SPINSTER"/>
    <property type="match status" value="1"/>
</dbReference>
<dbReference type="EMBL" id="CP071794">
    <property type="protein sequence ID" value="QTD57429.1"/>
    <property type="molecule type" value="Genomic_DNA"/>
</dbReference>
<feature type="transmembrane region" description="Helical" evidence="6">
    <location>
        <begin position="157"/>
        <end position="181"/>
    </location>
</feature>
<evidence type="ECO:0000256" key="5">
    <source>
        <dbReference type="ARBA" id="ARBA00023136"/>
    </source>
</evidence>
<keyword evidence="4 6" id="KW-1133">Transmembrane helix</keyword>
<proteinExistence type="predicted"/>
<gene>
    <name evidence="8" type="ORF">J4G78_07860</name>
</gene>
<keyword evidence="2" id="KW-0813">Transport</keyword>
<feature type="transmembrane region" description="Helical" evidence="6">
    <location>
        <begin position="201"/>
        <end position="220"/>
    </location>
</feature>
<accession>A0ABX7T750</accession>
<evidence type="ECO:0000256" key="1">
    <source>
        <dbReference type="ARBA" id="ARBA00004141"/>
    </source>
</evidence>
<feature type="transmembrane region" description="Helical" evidence="6">
    <location>
        <begin position="422"/>
        <end position="443"/>
    </location>
</feature>
<keyword evidence="3 6" id="KW-0812">Transmembrane</keyword>
<dbReference type="PROSITE" id="PS50850">
    <property type="entry name" value="MFS"/>
    <property type="match status" value="1"/>
</dbReference>
<keyword evidence="9" id="KW-1185">Reference proteome</keyword>
<protein>
    <submittedName>
        <fullName evidence="8">MFS transporter</fullName>
    </submittedName>
</protein>
<evidence type="ECO:0000256" key="6">
    <source>
        <dbReference type="SAM" id="Phobius"/>
    </source>
</evidence>
<dbReference type="Gene3D" id="1.20.1250.20">
    <property type="entry name" value="MFS general substrate transporter like domains"/>
    <property type="match status" value="1"/>
</dbReference>
<feature type="transmembrane region" description="Helical" evidence="6">
    <location>
        <begin position="70"/>
        <end position="91"/>
    </location>
</feature>
<feature type="transmembrane region" description="Helical" evidence="6">
    <location>
        <begin position="293"/>
        <end position="313"/>
    </location>
</feature>
<evidence type="ECO:0000313" key="9">
    <source>
        <dbReference type="Proteomes" id="UP000663923"/>
    </source>
</evidence>
<dbReference type="SUPFAM" id="SSF103473">
    <property type="entry name" value="MFS general substrate transporter"/>
    <property type="match status" value="1"/>
</dbReference>
<feature type="transmembrane region" description="Helical" evidence="6">
    <location>
        <begin position="124"/>
        <end position="145"/>
    </location>
</feature>
<dbReference type="PANTHER" id="PTHR23505">
    <property type="entry name" value="SPINSTER"/>
    <property type="match status" value="1"/>
</dbReference>
<keyword evidence="5 6" id="KW-0472">Membrane</keyword>